<protein>
    <submittedName>
        <fullName evidence="2">Uncharacterized protein</fullName>
    </submittedName>
</protein>
<name>A0A0W0FLQ9_MONRR</name>
<comment type="caution">
    <text evidence="2">The sequence shown here is derived from an EMBL/GenBank/DDBJ whole genome shotgun (WGS) entry which is preliminary data.</text>
</comment>
<organism evidence="2 3">
    <name type="scientific">Moniliophthora roreri</name>
    <name type="common">Frosty pod rot fungus</name>
    <name type="synonym">Monilia roreri</name>
    <dbReference type="NCBI Taxonomy" id="221103"/>
    <lineage>
        <taxon>Eukaryota</taxon>
        <taxon>Fungi</taxon>
        <taxon>Dikarya</taxon>
        <taxon>Basidiomycota</taxon>
        <taxon>Agaricomycotina</taxon>
        <taxon>Agaricomycetes</taxon>
        <taxon>Agaricomycetidae</taxon>
        <taxon>Agaricales</taxon>
        <taxon>Marasmiineae</taxon>
        <taxon>Marasmiaceae</taxon>
        <taxon>Moniliophthora</taxon>
    </lineage>
</organism>
<evidence type="ECO:0000313" key="2">
    <source>
        <dbReference type="EMBL" id="KTB37241.1"/>
    </source>
</evidence>
<feature type="chain" id="PRO_5012520315" evidence="1">
    <location>
        <begin position="16"/>
        <end position="183"/>
    </location>
</feature>
<proteinExistence type="predicted"/>
<evidence type="ECO:0000256" key="1">
    <source>
        <dbReference type="SAM" id="SignalP"/>
    </source>
</evidence>
<feature type="signal peptide" evidence="1">
    <location>
        <begin position="1"/>
        <end position="15"/>
    </location>
</feature>
<dbReference type="AlphaFoldDB" id="A0A0W0FLQ9"/>
<dbReference type="eggNOG" id="ENOG502SR8E">
    <property type="taxonomic scope" value="Eukaryota"/>
</dbReference>
<accession>A0A0W0FLQ9</accession>
<dbReference type="Proteomes" id="UP000054988">
    <property type="component" value="Unassembled WGS sequence"/>
</dbReference>
<evidence type="ECO:0000313" key="3">
    <source>
        <dbReference type="Proteomes" id="UP000054988"/>
    </source>
</evidence>
<dbReference type="EMBL" id="LATX01001864">
    <property type="protein sequence ID" value="KTB37241.1"/>
    <property type="molecule type" value="Genomic_DNA"/>
</dbReference>
<keyword evidence="1" id="KW-0732">Signal</keyword>
<reference evidence="2 3" key="1">
    <citation type="submission" date="2015-12" db="EMBL/GenBank/DDBJ databases">
        <title>Draft genome sequence of Moniliophthora roreri, the causal agent of frosty pod rot of cacao.</title>
        <authorList>
            <person name="Aime M.C."/>
            <person name="Diaz-Valderrama J.R."/>
            <person name="Kijpornyongpan T."/>
            <person name="Phillips-Mora W."/>
        </authorList>
    </citation>
    <scope>NUCLEOTIDE SEQUENCE [LARGE SCALE GENOMIC DNA]</scope>
    <source>
        <strain evidence="2 3">MCA 2952</strain>
    </source>
</reference>
<gene>
    <name evidence="2" type="ORF">WG66_10174</name>
</gene>
<sequence>MKLLSLSALAVAASATVLPRAPSPGECVSIAKFRAVYHGNYDASCYNMVAACEAKQSAGVTDLWSEKTCVAAATCQGTYLTVGRAECTSEVVAALGQTGLPHLNYNIYAGIVGDCAWQEGGCPITQQNYIDFYYGALSEINTNVWPDVNRVISWWGYIKDWAATGETVPYTNFDDWLHYSNSS</sequence>